<feature type="compositionally biased region" description="Polar residues" evidence="1">
    <location>
        <begin position="740"/>
        <end position="751"/>
    </location>
</feature>
<dbReference type="EMBL" id="ML170157">
    <property type="protein sequence ID" value="TDL28927.1"/>
    <property type="molecule type" value="Genomic_DNA"/>
</dbReference>
<dbReference type="STRING" id="50990.A0A4Y7QMR2"/>
<dbReference type="PANTHER" id="PTHR47369:SF1">
    <property type="entry name" value="BTB_POZ DOMAIN-CONTAINING PROTEIN"/>
    <property type="match status" value="1"/>
</dbReference>
<protein>
    <recommendedName>
        <fullName evidence="2">BTB domain-containing protein</fullName>
    </recommendedName>
</protein>
<dbReference type="PROSITE" id="PS50097">
    <property type="entry name" value="BTB"/>
    <property type="match status" value="1"/>
</dbReference>
<sequence>MPLSSSQRHMSTLQQHLYNSFLTAETPDVALHVRGTWEAVYRLHRVVLIQAGFFRSLFTGGFLESVGPQEVDVTFDDPNITRAAFEVSIARLYGGGPPLHVDPHLIPSPRDPLSSSFPYPPTPSPPPQGHHPATPRFLLSLIATSVYLSIPSICSQALLLVMTSVGPHTAVRYLRFAIGEGIGERDEDDEPECAVGLEHVGLPPSPRQQQKSSSSSTRVNSTRLQTPPMSPTSDADDADITRKMGEVRVTSGFSSSDADVPEPESMSSSTVSLSEVNATDDEENGGAGLSYHYGPVSDKVGEAAACWLTRWGTDMLPYEEEFASSSSSSRRTASPDSSSSRASPSSELSIPTIWRRGGLSAKWIRAILSSDAFFVRSERERYSVACRVVELRRRQAGVLVREEEREWEELFARGIYYSHIPLDDLILISQDNSPTTGRPYVPLSVLQAANWSEALLRQHVTARMPSSPASATSTAGGEASGATRPRSPTQNDKELGIAATTAEILASLGPQEEGVARANTRRGAGTGRGAIGKETKQYYPVPVDASVRIGDSTGLEGASMDQLFSTPSSSRKGKSTSASSAHSSRTSPSNFFGLLSPTPSFTAPTCIASDSTGKARWSPFPPLRFGVEFWGVESLREKMRLHSQTVWYAGSLFNVYVQVVRGAGKKGVSGGAVAAGGGVQLGVYLHRQSFVERLPVPSVPPMLLPAPTVMTPTPTTTSPTSTSTTTTTTTTVGERHARNGSASSVTVQAQAQVPGRNSGSSSGSTSASRPPSRNNTASAPPHQNQRSTTPSSPTRPSAFAGSSSSSSYYARASTPSLPHAAAGAATSTPSTPTPPPQALHTPPPPPLQPHHQPQPHSQSQSHQQQYALAAPQQPYRDPRASILAYFTILCASATGASTTRFASAPDVFSVGQSWGWKSSALRTEEYVCAGGGGGGSGGTGDEGAGGGAGSGVSGVSEQTNNRREVSLRATVVLGIV</sequence>
<feature type="domain" description="BTB" evidence="2">
    <location>
        <begin position="27"/>
        <end position="95"/>
    </location>
</feature>
<dbReference type="VEuPathDB" id="FungiDB:BD410DRAFT_893843"/>
<feature type="compositionally biased region" description="Low complexity" evidence="1">
    <location>
        <begin position="207"/>
        <end position="216"/>
    </location>
</feature>
<dbReference type="Proteomes" id="UP000294933">
    <property type="component" value="Unassembled WGS sequence"/>
</dbReference>
<feature type="region of interest" description="Disordered" evidence="1">
    <location>
        <begin position="323"/>
        <end position="346"/>
    </location>
</feature>
<evidence type="ECO:0000256" key="1">
    <source>
        <dbReference type="SAM" id="MobiDB-lite"/>
    </source>
</evidence>
<feature type="compositionally biased region" description="Pro residues" evidence="1">
    <location>
        <begin position="831"/>
        <end position="848"/>
    </location>
</feature>
<accession>A0A4Y7QMR2</accession>
<dbReference type="SUPFAM" id="SSF54695">
    <property type="entry name" value="POZ domain"/>
    <property type="match status" value="1"/>
</dbReference>
<feature type="region of interest" description="Disordered" evidence="1">
    <location>
        <begin position="705"/>
        <end position="873"/>
    </location>
</feature>
<dbReference type="Gene3D" id="3.30.710.10">
    <property type="entry name" value="Potassium Channel Kv1.1, Chain A"/>
    <property type="match status" value="1"/>
</dbReference>
<dbReference type="PANTHER" id="PTHR47369">
    <property type="entry name" value="BTB/POZ DOMAIN-CONTAINING PROTEIN"/>
    <property type="match status" value="1"/>
</dbReference>
<feature type="region of interest" description="Disordered" evidence="1">
    <location>
        <begin position="558"/>
        <end position="588"/>
    </location>
</feature>
<feature type="compositionally biased region" description="Gly residues" evidence="1">
    <location>
        <begin position="932"/>
        <end position="952"/>
    </location>
</feature>
<feature type="compositionally biased region" description="Low complexity" evidence="1">
    <location>
        <begin position="786"/>
        <end position="830"/>
    </location>
</feature>
<feature type="region of interest" description="Disordered" evidence="1">
    <location>
        <begin position="196"/>
        <end position="287"/>
    </location>
</feature>
<gene>
    <name evidence="3" type="ORF">BD410DRAFT_893843</name>
</gene>
<proteinExistence type="predicted"/>
<evidence type="ECO:0000313" key="3">
    <source>
        <dbReference type="EMBL" id="TDL28927.1"/>
    </source>
</evidence>
<feature type="compositionally biased region" description="Low complexity" evidence="1">
    <location>
        <begin position="263"/>
        <end position="276"/>
    </location>
</feature>
<feature type="compositionally biased region" description="Low complexity" evidence="1">
    <location>
        <begin position="705"/>
        <end position="731"/>
    </location>
</feature>
<dbReference type="InterPro" id="IPR000210">
    <property type="entry name" value="BTB/POZ_dom"/>
</dbReference>
<evidence type="ECO:0000259" key="2">
    <source>
        <dbReference type="PROSITE" id="PS50097"/>
    </source>
</evidence>
<dbReference type="InterPro" id="IPR011333">
    <property type="entry name" value="SKP1/BTB/POZ_sf"/>
</dbReference>
<feature type="compositionally biased region" description="Low complexity" evidence="1">
    <location>
        <begin position="849"/>
        <end position="873"/>
    </location>
</feature>
<feature type="compositionally biased region" description="Polar residues" evidence="1">
    <location>
        <begin position="774"/>
        <end position="785"/>
    </location>
</feature>
<feature type="compositionally biased region" description="Low complexity" evidence="1">
    <location>
        <begin position="465"/>
        <end position="483"/>
    </location>
</feature>
<keyword evidence="4" id="KW-1185">Reference proteome</keyword>
<dbReference type="AlphaFoldDB" id="A0A4Y7QMR2"/>
<feature type="compositionally biased region" description="Polar residues" evidence="1">
    <location>
        <begin position="217"/>
        <end position="233"/>
    </location>
</feature>
<feature type="region of interest" description="Disordered" evidence="1">
    <location>
        <begin position="932"/>
        <end position="961"/>
    </location>
</feature>
<reference evidence="3 4" key="1">
    <citation type="submission" date="2018-06" db="EMBL/GenBank/DDBJ databases">
        <title>A transcriptomic atlas of mushroom development highlights an independent origin of complex multicellularity.</title>
        <authorList>
            <consortium name="DOE Joint Genome Institute"/>
            <person name="Krizsan K."/>
            <person name="Almasi E."/>
            <person name="Merenyi Z."/>
            <person name="Sahu N."/>
            <person name="Viragh M."/>
            <person name="Koszo T."/>
            <person name="Mondo S."/>
            <person name="Kiss B."/>
            <person name="Balint B."/>
            <person name="Kues U."/>
            <person name="Barry K."/>
            <person name="Hegedus J.C."/>
            <person name="Henrissat B."/>
            <person name="Johnson J."/>
            <person name="Lipzen A."/>
            <person name="Ohm R."/>
            <person name="Nagy I."/>
            <person name="Pangilinan J."/>
            <person name="Yan J."/>
            <person name="Xiong Y."/>
            <person name="Grigoriev I.V."/>
            <person name="Hibbett D.S."/>
            <person name="Nagy L.G."/>
        </authorList>
    </citation>
    <scope>NUCLEOTIDE SEQUENCE [LARGE SCALE GENOMIC DNA]</scope>
    <source>
        <strain evidence="3 4">SZMC22713</strain>
    </source>
</reference>
<evidence type="ECO:0000313" key="4">
    <source>
        <dbReference type="Proteomes" id="UP000294933"/>
    </source>
</evidence>
<feature type="region of interest" description="Disordered" evidence="1">
    <location>
        <begin position="101"/>
        <end position="132"/>
    </location>
</feature>
<feature type="region of interest" description="Disordered" evidence="1">
    <location>
        <begin position="462"/>
        <end position="493"/>
    </location>
</feature>
<name>A0A4Y7QMR2_9AGAM</name>
<dbReference type="OrthoDB" id="6359943at2759"/>
<feature type="compositionally biased region" description="Low complexity" evidence="1">
    <location>
        <begin position="565"/>
        <end position="588"/>
    </location>
</feature>
<feature type="region of interest" description="Disordered" evidence="1">
    <location>
        <begin position="506"/>
        <end position="533"/>
    </location>
</feature>
<feature type="compositionally biased region" description="Low complexity" evidence="1">
    <location>
        <begin position="754"/>
        <end position="773"/>
    </location>
</feature>
<organism evidence="3 4">
    <name type="scientific">Rickenella mellea</name>
    <dbReference type="NCBI Taxonomy" id="50990"/>
    <lineage>
        <taxon>Eukaryota</taxon>
        <taxon>Fungi</taxon>
        <taxon>Dikarya</taxon>
        <taxon>Basidiomycota</taxon>
        <taxon>Agaricomycotina</taxon>
        <taxon>Agaricomycetes</taxon>
        <taxon>Hymenochaetales</taxon>
        <taxon>Rickenellaceae</taxon>
        <taxon>Rickenella</taxon>
    </lineage>
</organism>
<feature type="compositionally biased region" description="Pro residues" evidence="1">
    <location>
        <begin position="118"/>
        <end position="129"/>
    </location>
</feature>